<keyword evidence="3" id="KW-1185">Reference proteome</keyword>
<name>A0A8S3SEP8_MYTED</name>
<dbReference type="PANTHER" id="PTHR32046:SF11">
    <property type="entry name" value="IMMUNE-ASSOCIATED NUCLEOTIDE-BINDING PROTEIN 10-LIKE"/>
    <property type="match status" value="1"/>
</dbReference>
<evidence type="ECO:0000313" key="2">
    <source>
        <dbReference type="EMBL" id="CAG2220070.1"/>
    </source>
</evidence>
<comment type="caution">
    <text evidence="2">The sequence shown here is derived from an EMBL/GenBank/DDBJ whole genome shotgun (WGS) entry which is preliminary data.</text>
</comment>
<evidence type="ECO:0000313" key="3">
    <source>
        <dbReference type="Proteomes" id="UP000683360"/>
    </source>
</evidence>
<dbReference type="SUPFAM" id="SSF52540">
    <property type="entry name" value="P-loop containing nucleoside triphosphate hydrolases"/>
    <property type="match status" value="1"/>
</dbReference>
<dbReference type="AlphaFoldDB" id="A0A8S3SEP8"/>
<dbReference type="Proteomes" id="UP000683360">
    <property type="component" value="Unassembled WGS sequence"/>
</dbReference>
<keyword evidence="1" id="KW-0175">Coiled coil</keyword>
<dbReference type="Gene3D" id="3.40.50.300">
    <property type="entry name" value="P-loop containing nucleotide triphosphate hydrolases"/>
    <property type="match status" value="1"/>
</dbReference>
<dbReference type="InterPro" id="IPR027417">
    <property type="entry name" value="P-loop_NTPase"/>
</dbReference>
<organism evidence="2 3">
    <name type="scientific">Mytilus edulis</name>
    <name type="common">Blue mussel</name>
    <dbReference type="NCBI Taxonomy" id="6550"/>
    <lineage>
        <taxon>Eukaryota</taxon>
        <taxon>Metazoa</taxon>
        <taxon>Spiralia</taxon>
        <taxon>Lophotrochozoa</taxon>
        <taxon>Mollusca</taxon>
        <taxon>Bivalvia</taxon>
        <taxon>Autobranchia</taxon>
        <taxon>Pteriomorphia</taxon>
        <taxon>Mytilida</taxon>
        <taxon>Mytiloidea</taxon>
        <taxon>Mytilidae</taxon>
        <taxon>Mytilinae</taxon>
        <taxon>Mytilus</taxon>
    </lineage>
</organism>
<dbReference type="PANTHER" id="PTHR32046">
    <property type="entry name" value="G DOMAIN-CONTAINING PROTEIN"/>
    <property type="match status" value="1"/>
</dbReference>
<dbReference type="EMBL" id="CAJPWZ010001649">
    <property type="protein sequence ID" value="CAG2220070.1"/>
    <property type="molecule type" value="Genomic_DNA"/>
</dbReference>
<protein>
    <submittedName>
        <fullName evidence="2">Uncharacterized protein</fullName>
    </submittedName>
</protein>
<sequence>MAKSLLLLSKKERQRRRNTRRVPDGTREHNCFSQGFSGYDDDKHREKTIMLLGATGSGKSTQIDAMFNYIAGVSFVDDYRFELVHLTKEEEAKLGTQYVSQTNGITCYRIPWKDDSSIKCKLCVIDSRALVIVGVKTSTKQYQRSVSLSSTKEVLDSGVFLEIQLANIQKTIGDQVIDIMNIKEDKQCIENNEIAIETNKNFTKSVQVKEAITESHSYLSLNCKSCQKSCHRSCWVVGSWLIWTCEVMSESRCRECRCGSQSHALQYFTHETKTVTKTETLEDLKIRYDVAKDGAEGRKDIMDKNRASLKKSLDELNIIIKQVDENIEKLRLKAVKPKFKSMDEYLDNVIVKVNASLWIKPPMNNALKFYRM</sequence>
<reference evidence="2" key="1">
    <citation type="submission" date="2021-03" db="EMBL/GenBank/DDBJ databases">
        <authorList>
            <person name="Bekaert M."/>
        </authorList>
    </citation>
    <scope>NUCLEOTIDE SEQUENCE</scope>
</reference>
<feature type="coiled-coil region" evidence="1">
    <location>
        <begin position="306"/>
        <end position="333"/>
    </location>
</feature>
<dbReference type="OrthoDB" id="8954335at2759"/>
<gene>
    <name evidence="2" type="ORF">MEDL_33568</name>
</gene>
<accession>A0A8S3SEP8</accession>
<proteinExistence type="predicted"/>
<evidence type="ECO:0000256" key="1">
    <source>
        <dbReference type="SAM" id="Coils"/>
    </source>
</evidence>